<reference evidence="3 4" key="1">
    <citation type="submission" date="2018-07" db="EMBL/GenBank/DDBJ databases">
        <title>Genome sequencing of oomycete isolates from Chile give support for New Zealand origin for Phytophthora kernoviae and make available the first Nothophytophthora sp. genome.</title>
        <authorList>
            <person name="Studholme D.J."/>
            <person name="Sanfuentes E."/>
            <person name="Panda P."/>
            <person name="Hill R."/>
            <person name="Sambles C."/>
            <person name="Grant M."/>
            <person name="Williams N.M."/>
            <person name="Mcdougal R.L."/>
        </authorList>
    </citation>
    <scope>NUCLEOTIDE SEQUENCE [LARGE SCALE GENOMIC DNA]</scope>
    <source>
        <strain evidence="1">Chile6</strain>
        <strain evidence="2">Chile7</strain>
    </source>
</reference>
<dbReference type="GO" id="GO:0045111">
    <property type="term" value="C:intermediate filament cytoskeleton"/>
    <property type="evidence" value="ECO:0007669"/>
    <property type="project" value="TreeGrafter"/>
</dbReference>
<dbReference type="InterPro" id="IPR026081">
    <property type="entry name" value="DISC1"/>
</dbReference>
<evidence type="ECO:0000313" key="3">
    <source>
        <dbReference type="Proteomes" id="UP000277300"/>
    </source>
</evidence>
<proteinExistence type="predicted"/>
<dbReference type="PANTHER" id="PTHR14332:SF3">
    <property type="entry name" value="DISRUPTED IN SCHIZOPHRENIA 1 PROTEIN"/>
    <property type="match status" value="1"/>
</dbReference>
<dbReference type="GO" id="GO:0005815">
    <property type="term" value="C:microtubule organizing center"/>
    <property type="evidence" value="ECO:0007669"/>
    <property type="project" value="TreeGrafter"/>
</dbReference>
<dbReference type="OrthoDB" id="79523at2759"/>
<evidence type="ECO:0000313" key="4">
    <source>
        <dbReference type="Proteomes" id="UP000284657"/>
    </source>
</evidence>
<dbReference type="PANTHER" id="PTHR14332">
    <property type="entry name" value="DISRUPTED IN SCHIZOPHRENIA 1 PROTEIN"/>
    <property type="match status" value="1"/>
</dbReference>
<protein>
    <recommendedName>
        <fullName evidence="5">UVR domain-containing protein</fullName>
    </recommendedName>
</protein>
<evidence type="ECO:0000313" key="1">
    <source>
        <dbReference type="EMBL" id="RLN52734.1"/>
    </source>
</evidence>
<evidence type="ECO:0000313" key="2">
    <source>
        <dbReference type="EMBL" id="RLN68672.1"/>
    </source>
</evidence>
<dbReference type="EMBL" id="MBDO02000710">
    <property type="protein sequence ID" value="RLN52734.1"/>
    <property type="molecule type" value="Genomic_DNA"/>
</dbReference>
<dbReference type="GO" id="GO:0005874">
    <property type="term" value="C:microtubule"/>
    <property type="evidence" value="ECO:0007669"/>
    <property type="project" value="TreeGrafter"/>
</dbReference>
<gene>
    <name evidence="2" type="ORF">BBJ29_009274</name>
    <name evidence="1" type="ORF">BBP00_00009534</name>
</gene>
<comment type="caution">
    <text evidence="1">The sequence shown here is derived from an EMBL/GenBank/DDBJ whole genome shotgun (WGS) entry which is preliminary data.</text>
</comment>
<evidence type="ECO:0008006" key="5">
    <source>
        <dbReference type="Google" id="ProtNLM"/>
    </source>
</evidence>
<dbReference type="Proteomes" id="UP000284657">
    <property type="component" value="Unassembled WGS sequence"/>
</dbReference>
<dbReference type="AlphaFoldDB" id="A0A3F2RCL1"/>
<dbReference type="Proteomes" id="UP000277300">
    <property type="component" value="Unassembled WGS sequence"/>
</dbReference>
<sequence length="224" mass="25152">MDAIDVEAIGQFSELGNCNDPTDLAVLLSPTEAVADREEGIQKTKAAVEADGEHLQNQRQEFQQQLKQYTAGIGVIGKRIGAVRKEMRAASLLANALEVQETRREQPLIRKEQQTAELRSLNDATAVAKQSLTMLSNQHDELEKPLSTHRHAITSAEAMIPWLEQEKRAAAAQCNFKEAARISKDIKALEKDRLTADEMVKMVEMDKHLELVTLQELWKEAKQR</sequence>
<accession>A0A3F2RCL1</accession>
<name>A0A3F2RCL1_9STRA</name>
<organism evidence="1 3">
    <name type="scientific">Phytophthora kernoviae</name>
    <dbReference type="NCBI Taxonomy" id="325452"/>
    <lineage>
        <taxon>Eukaryota</taxon>
        <taxon>Sar</taxon>
        <taxon>Stramenopiles</taxon>
        <taxon>Oomycota</taxon>
        <taxon>Peronosporomycetes</taxon>
        <taxon>Peronosporales</taxon>
        <taxon>Peronosporaceae</taxon>
        <taxon>Phytophthora</taxon>
    </lineage>
</organism>
<dbReference type="EMBL" id="MBAD02000393">
    <property type="protein sequence ID" value="RLN68672.1"/>
    <property type="molecule type" value="Genomic_DNA"/>
</dbReference>